<evidence type="ECO:0000313" key="1">
    <source>
        <dbReference type="EMBL" id="MBE1612944.1"/>
    </source>
</evidence>
<proteinExistence type="predicted"/>
<dbReference type="SUPFAM" id="SSF52540">
    <property type="entry name" value="P-loop containing nucleoside triphosphate hydrolases"/>
    <property type="match status" value="1"/>
</dbReference>
<dbReference type="RefSeq" id="WP_192755902.1">
    <property type="nucleotide sequence ID" value="NZ_BAABJL010000239.1"/>
</dbReference>
<keyword evidence="2" id="KW-1185">Reference proteome</keyword>
<dbReference type="EMBL" id="JADBEM010000001">
    <property type="protein sequence ID" value="MBE1612944.1"/>
    <property type="molecule type" value="Genomic_DNA"/>
</dbReference>
<sequence>MLAPARTEIGALGVTGSMGGDVGDLSHVLWIGGPAAAGKTTVSRLLARRHGLRWYSVDAHTWQYWDRAAAEGVTLPSSGPGEFDRGPMIRDDLLSLPRPLVVVEGALITPDLATPSSNAVWLMPSQEEQRARLEKRHPEGVHHGYLWGWQLIRTQLDAAPDAATIVVDNQTVNQTIAAVEHRFAELIAAGPTARSKRERQHLLRYANEVAVTHSLTGLARQPAPPDVSTLVRAFDCECAEPTCDALVDLPVSDAAAVLTDPPPALFAPGHCAL</sequence>
<keyword evidence="1" id="KW-0808">Transferase</keyword>
<name>A0A927N6A6_9ACTN</name>
<reference evidence="1" key="1">
    <citation type="submission" date="2020-10" db="EMBL/GenBank/DDBJ databases">
        <title>Sequencing the genomes of 1000 actinobacteria strains.</title>
        <authorList>
            <person name="Klenk H.-P."/>
        </authorList>
    </citation>
    <scope>NUCLEOTIDE SEQUENCE</scope>
    <source>
        <strain evidence="1">DSM 45354</strain>
    </source>
</reference>
<protein>
    <submittedName>
        <fullName evidence="1">Gluconate kinase</fullName>
    </submittedName>
</protein>
<dbReference type="InterPro" id="IPR027417">
    <property type="entry name" value="P-loop_NTPase"/>
</dbReference>
<dbReference type="Proteomes" id="UP000638648">
    <property type="component" value="Unassembled WGS sequence"/>
</dbReference>
<evidence type="ECO:0000313" key="2">
    <source>
        <dbReference type="Proteomes" id="UP000638648"/>
    </source>
</evidence>
<dbReference type="GO" id="GO:0016301">
    <property type="term" value="F:kinase activity"/>
    <property type="evidence" value="ECO:0007669"/>
    <property type="project" value="UniProtKB-KW"/>
</dbReference>
<keyword evidence="1" id="KW-0418">Kinase</keyword>
<dbReference type="Gene3D" id="3.40.50.300">
    <property type="entry name" value="P-loop containing nucleotide triphosphate hydrolases"/>
    <property type="match status" value="1"/>
</dbReference>
<accession>A0A927N6A6</accession>
<dbReference type="AlphaFoldDB" id="A0A927N6A6"/>
<comment type="caution">
    <text evidence="1">The sequence shown here is derived from an EMBL/GenBank/DDBJ whole genome shotgun (WGS) entry which is preliminary data.</text>
</comment>
<gene>
    <name evidence="1" type="ORF">HEB94_009792</name>
</gene>
<organism evidence="1 2">
    <name type="scientific">Actinopolymorpha pittospori</name>
    <dbReference type="NCBI Taxonomy" id="648752"/>
    <lineage>
        <taxon>Bacteria</taxon>
        <taxon>Bacillati</taxon>
        <taxon>Actinomycetota</taxon>
        <taxon>Actinomycetes</taxon>
        <taxon>Propionibacteriales</taxon>
        <taxon>Actinopolymorphaceae</taxon>
        <taxon>Actinopolymorpha</taxon>
    </lineage>
</organism>